<comment type="caution">
    <text evidence="5">The sequence shown here is derived from an EMBL/GenBank/DDBJ whole genome shotgun (WGS) entry which is preliminary data.</text>
</comment>
<dbReference type="InterPro" id="IPR011010">
    <property type="entry name" value="DNA_brk_join_enz"/>
</dbReference>
<dbReference type="RefSeq" id="WP_185542788.1">
    <property type="nucleotide sequence ID" value="NZ_JAARXV010000001.1"/>
</dbReference>
<dbReference type="GO" id="GO:0006310">
    <property type="term" value="P:DNA recombination"/>
    <property type="evidence" value="ECO:0007669"/>
    <property type="project" value="UniProtKB-KW"/>
</dbReference>
<evidence type="ECO:0000259" key="4">
    <source>
        <dbReference type="PROSITE" id="PS51898"/>
    </source>
</evidence>
<dbReference type="GO" id="GO:0003677">
    <property type="term" value="F:DNA binding"/>
    <property type="evidence" value="ECO:0007669"/>
    <property type="project" value="UniProtKB-KW"/>
</dbReference>
<reference evidence="5 6" key="1">
    <citation type="submission" date="2020-03" db="EMBL/GenBank/DDBJ databases">
        <title>Soil Listeria distribution.</title>
        <authorList>
            <person name="Liao J."/>
            <person name="Wiedmann M."/>
        </authorList>
    </citation>
    <scope>NUCLEOTIDE SEQUENCE [LARGE SCALE GENOMIC DNA]</scope>
    <source>
        <strain evidence="5 6">FSL L7-0297</strain>
    </source>
</reference>
<organism evidence="5 6">
    <name type="scientific">Listeria innocua</name>
    <dbReference type="NCBI Taxonomy" id="1642"/>
    <lineage>
        <taxon>Bacteria</taxon>
        <taxon>Bacillati</taxon>
        <taxon>Bacillota</taxon>
        <taxon>Bacilli</taxon>
        <taxon>Bacillales</taxon>
        <taxon>Listeriaceae</taxon>
        <taxon>Listeria</taxon>
    </lineage>
</organism>
<dbReference type="InterPro" id="IPR013762">
    <property type="entry name" value="Integrase-like_cat_sf"/>
</dbReference>
<dbReference type="InterPro" id="IPR010998">
    <property type="entry name" value="Integrase_recombinase_N"/>
</dbReference>
<dbReference type="Pfam" id="PF14657">
    <property type="entry name" value="Arm-DNA-bind_4"/>
    <property type="match status" value="1"/>
</dbReference>
<accession>A0AB73H3R6</accession>
<dbReference type="CDD" id="cd01189">
    <property type="entry name" value="INT_ICEBs1_C_like"/>
    <property type="match status" value="1"/>
</dbReference>
<gene>
    <name evidence="5" type="ORF">HCA89_00195</name>
</gene>
<dbReference type="Pfam" id="PF00589">
    <property type="entry name" value="Phage_integrase"/>
    <property type="match status" value="1"/>
</dbReference>
<evidence type="ECO:0000256" key="2">
    <source>
        <dbReference type="ARBA" id="ARBA00023125"/>
    </source>
</evidence>
<dbReference type="PANTHER" id="PTHR30349:SF41">
    <property type="entry name" value="INTEGRASE_RECOMBINASE PROTEIN MJ0367-RELATED"/>
    <property type="match status" value="1"/>
</dbReference>
<sequence length="406" mass="47310">MASYRKRGKKWEFRIKYKDLNNKSREKTKGGFSTKTEAREAAKVAEFKLLQGHDFTKEKMTVKQYLDYWYSLEKDGNGAFNTQRIIKQIIVMCNKYIGNIKLEQLNYAKYQEFINLAGKDYSHDTLVRYNSTIKEAFERGVDWGIFSRNPARKVSIKGTDRKLTDKKFIEDDEITILIDLAKKWVEDDYMQLFVFLRLLYYTGARIGEITAIDITNHNYKQSSLELAHTMIQDDNKRWIVSKDMKTNNSYRTISIDSETNELLHLWIKQQKSWLKRYDIENSDNAIFMTKKGHRMTPKFFRDKLSALCGSSEGQLRRLTPHMFRHTHVVSLVEASLLRNDGDAPSLKYIADRLGDSIQTISKVYDHVSKKVSRLNQSKIDAAVENSDLASRWAVGGQEAKKNLETD</sequence>
<protein>
    <submittedName>
        <fullName evidence="5">Tyrosine-type recombinase/integrase</fullName>
    </submittedName>
</protein>
<evidence type="ECO:0000256" key="1">
    <source>
        <dbReference type="ARBA" id="ARBA00008857"/>
    </source>
</evidence>
<evidence type="ECO:0000313" key="5">
    <source>
        <dbReference type="EMBL" id="MBC2140712.1"/>
    </source>
</evidence>
<proteinExistence type="inferred from homology"/>
<dbReference type="PANTHER" id="PTHR30349">
    <property type="entry name" value="PHAGE INTEGRASE-RELATED"/>
    <property type="match status" value="1"/>
</dbReference>
<dbReference type="EMBL" id="JAARXV010000001">
    <property type="protein sequence ID" value="MBC2140712.1"/>
    <property type="molecule type" value="Genomic_DNA"/>
</dbReference>
<dbReference type="Proteomes" id="UP000552309">
    <property type="component" value="Unassembled WGS sequence"/>
</dbReference>
<dbReference type="GO" id="GO:0015074">
    <property type="term" value="P:DNA integration"/>
    <property type="evidence" value="ECO:0007669"/>
    <property type="project" value="InterPro"/>
</dbReference>
<dbReference type="AlphaFoldDB" id="A0AB73H3R6"/>
<feature type="domain" description="Tyr recombinase" evidence="4">
    <location>
        <begin position="164"/>
        <end position="380"/>
    </location>
</feature>
<dbReference type="Gene3D" id="1.10.443.10">
    <property type="entry name" value="Intergrase catalytic core"/>
    <property type="match status" value="1"/>
</dbReference>
<evidence type="ECO:0000256" key="3">
    <source>
        <dbReference type="ARBA" id="ARBA00023172"/>
    </source>
</evidence>
<dbReference type="InterPro" id="IPR028259">
    <property type="entry name" value="AP2-like_int_N"/>
</dbReference>
<keyword evidence="2" id="KW-0238">DNA-binding</keyword>
<evidence type="ECO:0000313" key="6">
    <source>
        <dbReference type="Proteomes" id="UP000552309"/>
    </source>
</evidence>
<keyword evidence="3" id="KW-0233">DNA recombination</keyword>
<dbReference type="SUPFAM" id="SSF56349">
    <property type="entry name" value="DNA breaking-rejoining enzymes"/>
    <property type="match status" value="1"/>
</dbReference>
<dbReference type="Gene3D" id="1.10.150.130">
    <property type="match status" value="1"/>
</dbReference>
<name>A0AB73H3R6_LISIO</name>
<comment type="similarity">
    <text evidence="1">Belongs to the 'phage' integrase family.</text>
</comment>
<dbReference type="InterPro" id="IPR050090">
    <property type="entry name" value="Tyrosine_recombinase_XerCD"/>
</dbReference>
<dbReference type="InterPro" id="IPR002104">
    <property type="entry name" value="Integrase_catalytic"/>
</dbReference>
<dbReference type="PROSITE" id="PS51898">
    <property type="entry name" value="TYR_RECOMBINASE"/>
    <property type="match status" value="1"/>
</dbReference>